<dbReference type="SUPFAM" id="SSF51735">
    <property type="entry name" value="NAD(P)-binding Rossmann-fold domains"/>
    <property type="match status" value="1"/>
</dbReference>
<name>A0A1S9DX30_ASPOZ</name>
<evidence type="ECO:0000313" key="3">
    <source>
        <dbReference type="Proteomes" id="UP000190312"/>
    </source>
</evidence>
<dbReference type="Proteomes" id="UP000190312">
    <property type="component" value="Unassembled WGS sequence"/>
</dbReference>
<evidence type="ECO:0008006" key="4">
    <source>
        <dbReference type="Google" id="ProtNLM"/>
    </source>
</evidence>
<dbReference type="VEuPathDB" id="FungiDB:AO090005000004"/>
<keyword evidence="1" id="KW-0521">NADP</keyword>
<dbReference type="PANTHER" id="PTHR42748">
    <property type="entry name" value="NITROGEN METABOLITE REPRESSION PROTEIN NMRA FAMILY MEMBER"/>
    <property type="match status" value="1"/>
</dbReference>
<evidence type="ECO:0000313" key="2">
    <source>
        <dbReference type="EMBL" id="OOO13629.1"/>
    </source>
</evidence>
<sequence>MSRQLCITSVDGHTGFLIAELILTDNKFKKAIGTVTGLTLHPDAPFCKELSKLGAKIVPHRPGRLRDMVSSLQEVGADTMCLIPPAHTEKFDITAELIEATKKANVPNVCFLSSAGCDLAERDKQPRLREFIDLEARFMASKGDPSTSTGHSPVIIRAGFYAENLLLYSRQAQEEGILPLPTGKDHKFAPIALGDVAQVAAHVLTGKGKHGFSDRHRGQLMVLTGPLLTTGDELASAASQALGENLKFEDISEAEAKKVLHAQSESDESEVQYLLEYYSLVREGKTNYISTTAFHDVTGGHPQEPPDFFKTYAQEFHAKRGHKKRKLSADK</sequence>
<comment type="caution">
    <text evidence="2">The sequence shown here is derived from an EMBL/GenBank/DDBJ whole genome shotgun (WGS) entry which is preliminary data.</text>
</comment>
<gene>
    <name evidence="2" type="ORF">OAory_01013780</name>
</gene>
<evidence type="ECO:0000256" key="1">
    <source>
        <dbReference type="ARBA" id="ARBA00022857"/>
    </source>
</evidence>
<dbReference type="EMBL" id="MKZY01000002">
    <property type="protein sequence ID" value="OOO13629.1"/>
    <property type="molecule type" value="Genomic_DNA"/>
</dbReference>
<dbReference type="AlphaFoldDB" id="A0A1S9DX30"/>
<proteinExistence type="predicted"/>
<dbReference type="GO" id="GO:0005634">
    <property type="term" value="C:nucleus"/>
    <property type="evidence" value="ECO:0007669"/>
    <property type="project" value="TreeGrafter"/>
</dbReference>
<dbReference type="eggNOG" id="ENOG502QWD2">
    <property type="taxonomic scope" value="Eukaryota"/>
</dbReference>
<dbReference type="InterPro" id="IPR051164">
    <property type="entry name" value="NmrA-like_oxidored"/>
</dbReference>
<protein>
    <recommendedName>
        <fullName evidence="4">NmrA-like domain-containing protein</fullName>
    </recommendedName>
</protein>
<dbReference type="PANTHER" id="PTHR42748:SF22">
    <property type="entry name" value="NMRA-LIKE DOMAIN-CONTAINING PROTEIN"/>
    <property type="match status" value="1"/>
</dbReference>
<dbReference type="InterPro" id="IPR036291">
    <property type="entry name" value="NAD(P)-bd_dom_sf"/>
</dbReference>
<accession>A0A1S9DX30</accession>
<organism evidence="2 3">
    <name type="scientific">Aspergillus oryzae</name>
    <name type="common">Yellow koji mold</name>
    <dbReference type="NCBI Taxonomy" id="5062"/>
    <lineage>
        <taxon>Eukaryota</taxon>
        <taxon>Fungi</taxon>
        <taxon>Dikarya</taxon>
        <taxon>Ascomycota</taxon>
        <taxon>Pezizomycotina</taxon>
        <taxon>Eurotiomycetes</taxon>
        <taxon>Eurotiomycetidae</taxon>
        <taxon>Eurotiales</taxon>
        <taxon>Aspergillaceae</taxon>
        <taxon>Aspergillus</taxon>
        <taxon>Aspergillus subgen. Circumdati</taxon>
    </lineage>
</organism>
<dbReference type="Gene3D" id="3.40.50.720">
    <property type="entry name" value="NAD(P)-binding Rossmann-like Domain"/>
    <property type="match status" value="1"/>
</dbReference>
<dbReference type="Gene3D" id="3.90.25.10">
    <property type="entry name" value="UDP-galactose 4-epimerase, domain 1"/>
    <property type="match status" value="1"/>
</dbReference>
<reference evidence="2 3" key="1">
    <citation type="submission" date="2016-10" db="EMBL/GenBank/DDBJ databases">
        <title>Genome sequencing of Aspergillus oryzae BCC7051.</title>
        <authorList>
            <person name="Thammarongtham C."/>
            <person name="Vorapreeda T."/>
            <person name="Nookaew I."/>
            <person name="Srisuk T."/>
            <person name="Land M."/>
            <person name="Jeennor S."/>
            <person name="Laoteng K."/>
        </authorList>
    </citation>
    <scope>NUCLEOTIDE SEQUENCE [LARGE SCALE GENOMIC DNA]</scope>
    <source>
        <strain evidence="2 3">BCC7051</strain>
    </source>
</reference>
<dbReference type="OrthoDB" id="10254221at2759"/>